<sequence length="265" mass="29047">MSPYSSVCPTIQHKSQYAEGRNRQLQEVTPKCYCTALCRGLEKLRRNPRFLTPTVDTMCIQIPGRLLYCPCSNRTKVVFCSFSSKHFGKPDTSTKEYEYPPGAYHTPGRTESQATSGNPTDPTGDGLWAQPAAPRRRCRRCCCTCTSILSVTPRSRRQLGVGSTMHPRRRRDRAPHHHTMGSGRRPTAMVLALCLSASGTGFWSACRCTNRVAVFLGPHGPSPIAGLTCGIRPRLIAEHSSERGGLRRHSSPTTAVPTACSSSAL</sequence>
<reference evidence="2" key="1">
    <citation type="journal article" date="2020" name="Stud. Mycol.">
        <title>101 Dothideomycetes genomes: a test case for predicting lifestyles and emergence of pathogens.</title>
        <authorList>
            <person name="Haridas S."/>
            <person name="Albert R."/>
            <person name="Binder M."/>
            <person name="Bloem J."/>
            <person name="Labutti K."/>
            <person name="Salamov A."/>
            <person name="Andreopoulos B."/>
            <person name="Baker S."/>
            <person name="Barry K."/>
            <person name="Bills G."/>
            <person name="Bluhm B."/>
            <person name="Cannon C."/>
            <person name="Castanera R."/>
            <person name="Culley D."/>
            <person name="Daum C."/>
            <person name="Ezra D."/>
            <person name="Gonzalez J."/>
            <person name="Henrissat B."/>
            <person name="Kuo A."/>
            <person name="Liang C."/>
            <person name="Lipzen A."/>
            <person name="Lutzoni F."/>
            <person name="Magnuson J."/>
            <person name="Mondo S."/>
            <person name="Nolan M."/>
            <person name="Ohm R."/>
            <person name="Pangilinan J."/>
            <person name="Park H.-J."/>
            <person name="Ramirez L."/>
            <person name="Alfaro M."/>
            <person name="Sun H."/>
            <person name="Tritt A."/>
            <person name="Yoshinaga Y."/>
            <person name="Zwiers L.-H."/>
            <person name="Turgeon B."/>
            <person name="Goodwin S."/>
            <person name="Spatafora J."/>
            <person name="Crous P."/>
            <person name="Grigoriev I."/>
        </authorList>
    </citation>
    <scope>NUCLEOTIDE SEQUENCE</scope>
    <source>
        <strain evidence="2">CBS 107.79</strain>
    </source>
</reference>
<feature type="region of interest" description="Disordered" evidence="1">
    <location>
        <begin position="88"/>
        <end position="126"/>
    </location>
</feature>
<name>A0A6A5UYV5_9PLEO</name>
<organism evidence="2 3">
    <name type="scientific">Bimuria novae-zelandiae CBS 107.79</name>
    <dbReference type="NCBI Taxonomy" id="1447943"/>
    <lineage>
        <taxon>Eukaryota</taxon>
        <taxon>Fungi</taxon>
        <taxon>Dikarya</taxon>
        <taxon>Ascomycota</taxon>
        <taxon>Pezizomycotina</taxon>
        <taxon>Dothideomycetes</taxon>
        <taxon>Pleosporomycetidae</taxon>
        <taxon>Pleosporales</taxon>
        <taxon>Massarineae</taxon>
        <taxon>Didymosphaeriaceae</taxon>
        <taxon>Bimuria</taxon>
    </lineage>
</organism>
<accession>A0A6A5UYV5</accession>
<feature type="compositionally biased region" description="Basic residues" evidence="1">
    <location>
        <begin position="166"/>
        <end position="179"/>
    </location>
</feature>
<evidence type="ECO:0000256" key="1">
    <source>
        <dbReference type="SAM" id="MobiDB-lite"/>
    </source>
</evidence>
<keyword evidence="3" id="KW-1185">Reference proteome</keyword>
<protein>
    <submittedName>
        <fullName evidence="2">Uncharacterized protein</fullName>
    </submittedName>
</protein>
<gene>
    <name evidence="2" type="ORF">BU23DRAFT_571059</name>
</gene>
<dbReference type="Proteomes" id="UP000800036">
    <property type="component" value="Unassembled WGS sequence"/>
</dbReference>
<dbReference type="OrthoDB" id="10661756at2759"/>
<dbReference type="AlphaFoldDB" id="A0A6A5UYV5"/>
<feature type="compositionally biased region" description="Polar residues" evidence="1">
    <location>
        <begin position="109"/>
        <end position="121"/>
    </location>
</feature>
<dbReference type="EMBL" id="ML976704">
    <property type="protein sequence ID" value="KAF1969995.1"/>
    <property type="molecule type" value="Genomic_DNA"/>
</dbReference>
<feature type="compositionally biased region" description="Basic and acidic residues" evidence="1">
    <location>
        <begin position="88"/>
        <end position="98"/>
    </location>
</feature>
<proteinExistence type="predicted"/>
<evidence type="ECO:0000313" key="3">
    <source>
        <dbReference type="Proteomes" id="UP000800036"/>
    </source>
</evidence>
<feature type="region of interest" description="Disordered" evidence="1">
    <location>
        <begin position="157"/>
        <end position="183"/>
    </location>
</feature>
<feature type="compositionally biased region" description="Polar residues" evidence="1">
    <location>
        <begin position="251"/>
        <end position="265"/>
    </location>
</feature>
<feature type="region of interest" description="Disordered" evidence="1">
    <location>
        <begin position="240"/>
        <end position="265"/>
    </location>
</feature>
<evidence type="ECO:0000313" key="2">
    <source>
        <dbReference type="EMBL" id="KAF1969995.1"/>
    </source>
</evidence>